<dbReference type="Proteomes" id="UP000290288">
    <property type="component" value="Unassembled WGS sequence"/>
</dbReference>
<evidence type="ECO:0000256" key="1">
    <source>
        <dbReference type="ARBA" id="ARBA00022737"/>
    </source>
</evidence>
<gene>
    <name evidence="4" type="ORF">EST38_g6981</name>
</gene>
<accession>A0A4Q2DJP4</accession>
<dbReference type="GO" id="GO:0019888">
    <property type="term" value="F:protein phosphatase regulator activity"/>
    <property type="evidence" value="ECO:0007669"/>
    <property type="project" value="TreeGrafter"/>
</dbReference>
<keyword evidence="1" id="KW-0677">Repeat</keyword>
<feature type="repeat" description="HEAT" evidence="2">
    <location>
        <begin position="619"/>
        <end position="657"/>
    </location>
</feature>
<evidence type="ECO:0000256" key="3">
    <source>
        <dbReference type="SAM" id="MobiDB-lite"/>
    </source>
</evidence>
<evidence type="ECO:0000313" key="4">
    <source>
        <dbReference type="EMBL" id="RXW18885.1"/>
    </source>
</evidence>
<name>A0A4Q2DJP4_9AGAR</name>
<comment type="caution">
    <text evidence="4">The sequence shown here is derived from an EMBL/GenBank/DDBJ whole genome shotgun (WGS) entry which is preliminary data.</text>
</comment>
<dbReference type="OrthoDB" id="340346at2759"/>
<dbReference type="SUPFAM" id="SSF48371">
    <property type="entry name" value="ARM repeat"/>
    <property type="match status" value="1"/>
</dbReference>
<dbReference type="GO" id="GO:0005737">
    <property type="term" value="C:cytoplasm"/>
    <property type="evidence" value="ECO:0007669"/>
    <property type="project" value="TreeGrafter"/>
</dbReference>
<dbReference type="InterPro" id="IPR016024">
    <property type="entry name" value="ARM-type_fold"/>
</dbReference>
<feature type="compositionally biased region" description="Low complexity" evidence="3">
    <location>
        <begin position="53"/>
        <end position="79"/>
    </location>
</feature>
<dbReference type="EMBL" id="SDEE01000235">
    <property type="protein sequence ID" value="RXW18885.1"/>
    <property type="molecule type" value="Genomic_DNA"/>
</dbReference>
<evidence type="ECO:0000313" key="5">
    <source>
        <dbReference type="Proteomes" id="UP000290288"/>
    </source>
</evidence>
<evidence type="ECO:0000256" key="2">
    <source>
        <dbReference type="PROSITE-ProRule" id="PRU00103"/>
    </source>
</evidence>
<dbReference type="InterPro" id="IPR011989">
    <property type="entry name" value="ARM-like"/>
</dbReference>
<dbReference type="Gene3D" id="1.25.10.10">
    <property type="entry name" value="Leucine-rich Repeat Variant"/>
    <property type="match status" value="1"/>
</dbReference>
<feature type="region of interest" description="Disordered" evidence="3">
    <location>
        <begin position="1"/>
        <end position="123"/>
    </location>
</feature>
<keyword evidence="5" id="KW-1185">Reference proteome</keyword>
<dbReference type="PANTHER" id="PTHR10648">
    <property type="entry name" value="SERINE/THREONINE-PROTEIN PHOSPHATASE PP2A 65 KDA REGULATORY SUBUNIT"/>
    <property type="match status" value="1"/>
</dbReference>
<evidence type="ECO:0008006" key="6">
    <source>
        <dbReference type="Google" id="ProtNLM"/>
    </source>
</evidence>
<feature type="compositionally biased region" description="Polar residues" evidence="3">
    <location>
        <begin position="40"/>
        <end position="52"/>
    </location>
</feature>
<dbReference type="PROSITE" id="PS50077">
    <property type="entry name" value="HEAT_REPEAT"/>
    <property type="match status" value="1"/>
</dbReference>
<proteinExistence type="predicted"/>
<organism evidence="4 5">
    <name type="scientific">Candolleomyces aberdarensis</name>
    <dbReference type="NCBI Taxonomy" id="2316362"/>
    <lineage>
        <taxon>Eukaryota</taxon>
        <taxon>Fungi</taxon>
        <taxon>Dikarya</taxon>
        <taxon>Basidiomycota</taxon>
        <taxon>Agaricomycotina</taxon>
        <taxon>Agaricomycetes</taxon>
        <taxon>Agaricomycetidae</taxon>
        <taxon>Agaricales</taxon>
        <taxon>Agaricineae</taxon>
        <taxon>Psathyrellaceae</taxon>
        <taxon>Candolleomyces</taxon>
    </lineage>
</organism>
<dbReference type="AlphaFoldDB" id="A0A4Q2DJP4"/>
<dbReference type="PANTHER" id="PTHR10648:SF1">
    <property type="entry name" value="SERINE_THREONINE-PROTEIN PHOSPHATASE 4 REGULATORY SUBUNIT 1"/>
    <property type="match status" value="1"/>
</dbReference>
<reference evidence="4 5" key="1">
    <citation type="submission" date="2019-01" db="EMBL/GenBank/DDBJ databases">
        <title>Draft genome sequence of Psathyrella aberdarensis IHI B618.</title>
        <authorList>
            <person name="Buettner E."/>
            <person name="Kellner H."/>
        </authorList>
    </citation>
    <scope>NUCLEOTIDE SEQUENCE [LARGE SCALE GENOMIC DNA]</scope>
    <source>
        <strain evidence="4 5">IHI B618</strain>
    </source>
</reference>
<feature type="compositionally biased region" description="Polar residues" evidence="3">
    <location>
        <begin position="1"/>
        <end position="17"/>
    </location>
</feature>
<dbReference type="InterPro" id="IPR051023">
    <property type="entry name" value="PP2A_Regulatory_Subunit_A"/>
</dbReference>
<dbReference type="InterPro" id="IPR021133">
    <property type="entry name" value="HEAT_type_2"/>
</dbReference>
<feature type="compositionally biased region" description="Low complexity" evidence="3">
    <location>
        <begin position="364"/>
        <end position="378"/>
    </location>
</feature>
<sequence length="842" mass="93534">MHQPPQSTRSAGPSSITLPPPPVFSSFTLQGFTPDRSPPSVGQSPNLGFNTAPSSPFSESPSPGSPPTQWYTPPTTPQTDLSDTPTSPRPPESVPSSAPLLVPQRASRPAAEQETPIERNESSDDAFPSIIDLAFDSGFDEEGLSTLEKIYLYSSSDSSVHRTFIAHALPSYLEHVTPQEAVEYVLPLIHNLAVDEDESVKAALAAELVPVIWWFFSHCQLIPDDLDSLQPYASTSTMVTISVQSFTPILGTLLLGTSEKIFSPTRFAVLDLLARMRRADSRDAGLVPSPDISSKRLPVNLAFLSNNLVEDEDEELVLTVGLFKNEERTMFRQELLHSVIIGMSRLDMDMDYEDQERESPTRVSEASQASESSSRQSSPDNPYFPPLPPKYEEAYDVLGSDARKAALGRVSSMSLMAAVTATGSLDKESQWAFVKEIERVGRDTAYFYVRREASLALGALAKVVPDELVAFSLRPLFDALRWDPDFRVRQSALFALPAILPRLTPSHRRTVALETAMALSKDRYGIVRVGVLETLGEVLHTFLNDPGGPPNELLELFLGRREDGKVREGRDWMCYNEMEPQPADQALEFFYRDSERPLICAFNFPAVVLTLGASRWPELREYYLDLSRNTNVHVRKTMAASLGEIARIIGQDAAQKELVPLWWESLHFDDESVREKAVEILDVFLPLLGRPIGKQLLEGVLRSWEEGKFRGWREREAIILSLEKYLELLGCDGAGTIVRRLLVKGLQDGVAAVRECVYSVLPRIWDALSSDPVLLAQLEADLEAFSRSSSFRQRMTFIACMQTRAQHTNQAGLRPAVDAIFKSVSHLATDPVIDLDQLGLFG</sequence>
<dbReference type="STRING" id="2316362.A0A4Q2DJP4"/>
<protein>
    <recommendedName>
        <fullName evidence="6">ARM repeat-containing protein</fullName>
    </recommendedName>
</protein>
<feature type="region of interest" description="Disordered" evidence="3">
    <location>
        <begin position="353"/>
        <end position="386"/>
    </location>
</feature>